<organism evidence="2 3">
    <name type="scientific">Actinoplanes palleronii</name>
    <dbReference type="NCBI Taxonomy" id="113570"/>
    <lineage>
        <taxon>Bacteria</taxon>
        <taxon>Bacillati</taxon>
        <taxon>Actinomycetota</taxon>
        <taxon>Actinomycetes</taxon>
        <taxon>Micromonosporales</taxon>
        <taxon>Micromonosporaceae</taxon>
        <taxon>Actinoplanes</taxon>
    </lineage>
</organism>
<name>A0ABQ4BJA0_9ACTN</name>
<evidence type="ECO:0000256" key="1">
    <source>
        <dbReference type="SAM" id="MobiDB-lite"/>
    </source>
</evidence>
<comment type="caution">
    <text evidence="2">The sequence shown here is derived from an EMBL/GenBank/DDBJ whole genome shotgun (WGS) entry which is preliminary data.</text>
</comment>
<dbReference type="RefSeq" id="WP_203828755.1">
    <property type="nucleotide sequence ID" value="NZ_BAAATY010000018.1"/>
</dbReference>
<gene>
    <name evidence="2" type="ORF">Apa02nite_068640</name>
</gene>
<proteinExistence type="predicted"/>
<sequence>MTRSEIALLLGAAAARDQRTIGDADVLAWHEDLGDLDFSDARAALGRHFRESTDRLMPAHIRRLVRIIRDERRASSVVTALPPGKTQDDPDRAERIARNKARLSAVMAQIAAKRAVPSAPAEEPTASDEIRMRAIARAQAERTRRAS</sequence>
<reference evidence="2 3" key="1">
    <citation type="submission" date="2021-01" db="EMBL/GenBank/DDBJ databases">
        <title>Whole genome shotgun sequence of Actinoplanes palleronii NBRC 14916.</title>
        <authorList>
            <person name="Komaki H."/>
            <person name="Tamura T."/>
        </authorList>
    </citation>
    <scope>NUCLEOTIDE SEQUENCE [LARGE SCALE GENOMIC DNA]</scope>
    <source>
        <strain evidence="2 3">NBRC 14916</strain>
    </source>
</reference>
<keyword evidence="3" id="KW-1185">Reference proteome</keyword>
<feature type="region of interest" description="Disordered" evidence="1">
    <location>
        <begin position="113"/>
        <end position="147"/>
    </location>
</feature>
<protein>
    <submittedName>
        <fullName evidence="2">Uncharacterized protein</fullName>
    </submittedName>
</protein>
<dbReference type="Proteomes" id="UP000624709">
    <property type="component" value="Unassembled WGS sequence"/>
</dbReference>
<evidence type="ECO:0000313" key="3">
    <source>
        <dbReference type="Proteomes" id="UP000624709"/>
    </source>
</evidence>
<evidence type="ECO:0000313" key="2">
    <source>
        <dbReference type="EMBL" id="GIE70756.1"/>
    </source>
</evidence>
<dbReference type="EMBL" id="BOMS01000110">
    <property type="protein sequence ID" value="GIE70756.1"/>
    <property type="molecule type" value="Genomic_DNA"/>
</dbReference>
<accession>A0ABQ4BJA0</accession>